<dbReference type="EMBL" id="PGEX01000001">
    <property type="protein sequence ID" value="PJJ41198.1"/>
    <property type="molecule type" value="Genomic_DNA"/>
</dbReference>
<evidence type="ECO:0000256" key="1">
    <source>
        <dbReference type="ARBA" id="ARBA00004141"/>
    </source>
</evidence>
<comment type="subcellular location">
    <subcellularLocation>
        <location evidence="1">Membrane</location>
        <topology evidence="1">Multi-pass membrane protein</topology>
    </subcellularLocation>
</comment>
<dbReference type="Proteomes" id="UP000231134">
    <property type="component" value="Unassembled WGS sequence"/>
</dbReference>
<feature type="transmembrane region" description="Helical" evidence="5">
    <location>
        <begin position="257"/>
        <end position="278"/>
    </location>
</feature>
<evidence type="ECO:0000313" key="7">
    <source>
        <dbReference type="Proteomes" id="UP000231134"/>
    </source>
</evidence>
<evidence type="ECO:0000256" key="4">
    <source>
        <dbReference type="ARBA" id="ARBA00023136"/>
    </source>
</evidence>
<keyword evidence="4 5" id="KW-0472">Membrane</keyword>
<accession>A0A2M9A6C0</accession>
<evidence type="ECO:0000256" key="2">
    <source>
        <dbReference type="ARBA" id="ARBA00022692"/>
    </source>
</evidence>
<evidence type="ECO:0000313" key="6">
    <source>
        <dbReference type="EMBL" id="PJJ41198.1"/>
    </source>
</evidence>
<proteinExistence type="predicted"/>
<feature type="transmembrane region" description="Helical" evidence="5">
    <location>
        <begin position="124"/>
        <end position="146"/>
    </location>
</feature>
<feature type="transmembrane region" description="Helical" evidence="5">
    <location>
        <begin position="222"/>
        <end position="245"/>
    </location>
</feature>
<dbReference type="InterPro" id="IPR038770">
    <property type="entry name" value="Na+/solute_symporter_sf"/>
</dbReference>
<keyword evidence="3 5" id="KW-1133">Transmembrane helix</keyword>
<dbReference type="PANTHER" id="PTHR10361:SF28">
    <property type="entry name" value="P3 PROTEIN-RELATED"/>
    <property type="match status" value="1"/>
</dbReference>
<feature type="transmembrane region" description="Helical" evidence="5">
    <location>
        <begin position="158"/>
        <end position="183"/>
    </location>
</feature>
<dbReference type="Pfam" id="PF01758">
    <property type="entry name" value="SBF"/>
    <property type="match status" value="1"/>
</dbReference>
<reference evidence="6 7" key="1">
    <citation type="submission" date="2017-11" db="EMBL/GenBank/DDBJ databases">
        <title>Animal gut microbial communities from fecal samples from Wisconsin, USA.</title>
        <authorList>
            <person name="Neumann A."/>
        </authorList>
    </citation>
    <scope>NUCLEOTIDE SEQUENCE [LARGE SCALE GENOMIC DNA]</scope>
    <source>
        <strain evidence="6 7">UWS3</strain>
    </source>
</reference>
<feature type="transmembrane region" description="Helical" evidence="5">
    <location>
        <begin position="195"/>
        <end position="216"/>
    </location>
</feature>
<dbReference type="Gene3D" id="1.20.1530.20">
    <property type="match status" value="1"/>
</dbReference>
<dbReference type="InterPro" id="IPR002657">
    <property type="entry name" value="BilAc:Na_symport/Acr3"/>
</dbReference>
<dbReference type="AlphaFoldDB" id="A0A2M9A6C0"/>
<feature type="transmembrane region" description="Helical" evidence="5">
    <location>
        <begin position="70"/>
        <end position="91"/>
    </location>
</feature>
<feature type="transmembrane region" description="Helical" evidence="5">
    <location>
        <begin position="41"/>
        <end position="63"/>
    </location>
</feature>
<keyword evidence="7" id="KW-1185">Reference proteome</keyword>
<protein>
    <submittedName>
        <fullName evidence="6">BASS family bile acid:Na+ symporter</fullName>
    </submittedName>
</protein>
<feature type="transmembrane region" description="Helical" evidence="5">
    <location>
        <begin position="97"/>
        <end position="117"/>
    </location>
</feature>
<organism evidence="6 7">
    <name type="scientific">Hallerella succinigenes</name>
    <dbReference type="NCBI Taxonomy" id="1896222"/>
    <lineage>
        <taxon>Bacteria</taxon>
        <taxon>Pseudomonadati</taxon>
        <taxon>Fibrobacterota</taxon>
        <taxon>Fibrobacteria</taxon>
        <taxon>Fibrobacterales</taxon>
        <taxon>Fibrobacteraceae</taxon>
        <taxon>Hallerella</taxon>
    </lineage>
</organism>
<feature type="transmembrane region" description="Helical" evidence="5">
    <location>
        <begin position="12"/>
        <end position="35"/>
    </location>
</feature>
<evidence type="ECO:0000256" key="5">
    <source>
        <dbReference type="SAM" id="Phobius"/>
    </source>
</evidence>
<keyword evidence="2 5" id="KW-0812">Transmembrane</keyword>
<evidence type="ECO:0000256" key="3">
    <source>
        <dbReference type="ARBA" id="ARBA00022989"/>
    </source>
</evidence>
<dbReference type="InterPro" id="IPR004710">
    <property type="entry name" value="Bilac:Na_transpt"/>
</dbReference>
<dbReference type="PANTHER" id="PTHR10361">
    <property type="entry name" value="SODIUM-BILE ACID COTRANSPORTER"/>
    <property type="match status" value="1"/>
</dbReference>
<comment type="caution">
    <text evidence="6">The sequence shown here is derived from an EMBL/GenBank/DDBJ whole genome shotgun (WGS) entry which is preliminary data.</text>
</comment>
<name>A0A2M9A6C0_9BACT</name>
<dbReference type="GO" id="GO:0016020">
    <property type="term" value="C:membrane"/>
    <property type="evidence" value="ECO:0007669"/>
    <property type="project" value="UniProtKB-SubCell"/>
</dbReference>
<feature type="transmembrane region" description="Helical" evidence="5">
    <location>
        <begin position="284"/>
        <end position="309"/>
    </location>
</feature>
<sequence>MLLTKFSQFLSKYTTPVVLIFAVVAFIYAPSFAWVKGDTQTIILGIIMFAMGLTLSPQDFAILAKRPGDILIGTLAQFTIMPLIAFTLVHLGLPKGIAIGLLLVGTCPGGVSSNIMSFLCKGDVAFSVGMTAVNTLLAPVLTPVLMKILAGEIVEVNAWGLFKTILCVTIFPVVGGFVLNYLLNKKQGFLMVRSWMPGIAVLGLGAIVGGVISLLGSKFFSSGIMIFLCVFLHNSLGYATGYIIGKIAHMSKAKNRTISIEVGMQNAGLATGLATQHFPAYPEAAVAAAISCVWHSISGTILAGIFILMDQHAERKMQKDKDRVLNAAQS</sequence>
<gene>
    <name evidence="6" type="ORF">BGX16_1158</name>
</gene>